<evidence type="ECO:0000313" key="2">
    <source>
        <dbReference type="Proteomes" id="UP001341840"/>
    </source>
</evidence>
<gene>
    <name evidence="1" type="ORF">PIB30_057891</name>
</gene>
<protein>
    <submittedName>
        <fullName evidence="1">Uncharacterized protein</fullName>
    </submittedName>
</protein>
<dbReference type="EMBL" id="JASCZI010151514">
    <property type="protein sequence ID" value="MED6173283.1"/>
    <property type="molecule type" value="Genomic_DNA"/>
</dbReference>
<accession>A0ABU6VMX9</accession>
<comment type="caution">
    <text evidence="1">The sequence shown here is derived from an EMBL/GenBank/DDBJ whole genome shotgun (WGS) entry which is preliminary data.</text>
</comment>
<sequence length="53" mass="6037">MNVFMEYYKWYAPYSAKHLMRKSSFGGRSGGVLEITRVSGDAEGQQGQPRVQH</sequence>
<organism evidence="1 2">
    <name type="scientific">Stylosanthes scabra</name>
    <dbReference type="NCBI Taxonomy" id="79078"/>
    <lineage>
        <taxon>Eukaryota</taxon>
        <taxon>Viridiplantae</taxon>
        <taxon>Streptophyta</taxon>
        <taxon>Embryophyta</taxon>
        <taxon>Tracheophyta</taxon>
        <taxon>Spermatophyta</taxon>
        <taxon>Magnoliopsida</taxon>
        <taxon>eudicotyledons</taxon>
        <taxon>Gunneridae</taxon>
        <taxon>Pentapetalae</taxon>
        <taxon>rosids</taxon>
        <taxon>fabids</taxon>
        <taxon>Fabales</taxon>
        <taxon>Fabaceae</taxon>
        <taxon>Papilionoideae</taxon>
        <taxon>50 kb inversion clade</taxon>
        <taxon>dalbergioids sensu lato</taxon>
        <taxon>Dalbergieae</taxon>
        <taxon>Pterocarpus clade</taxon>
        <taxon>Stylosanthes</taxon>
    </lineage>
</organism>
<reference evidence="1 2" key="1">
    <citation type="journal article" date="2023" name="Plants (Basel)">
        <title>Bridging the Gap: Combining Genomics and Transcriptomics Approaches to Understand Stylosanthes scabra, an Orphan Legume from the Brazilian Caatinga.</title>
        <authorList>
            <person name="Ferreira-Neto J.R.C."/>
            <person name="da Silva M.D."/>
            <person name="Binneck E."/>
            <person name="de Melo N.F."/>
            <person name="da Silva R.H."/>
            <person name="de Melo A.L.T.M."/>
            <person name="Pandolfi V."/>
            <person name="Bustamante F.O."/>
            <person name="Brasileiro-Vidal A.C."/>
            <person name="Benko-Iseppon A.M."/>
        </authorList>
    </citation>
    <scope>NUCLEOTIDE SEQUENCE [LARGE SCALE GENOMIC DNA]</scope>
    <source>
        <tissue evidence="1">Leaves</tissue>
    </source>
</reference>
<name>A0ABU6VMX9_9FABA</name>
<proteinExistence type="predicted"/>
<evidence type="ECO:0000313" key="1">
    <source>
        <dbReference type="EMBL" id="MED6173283.1"/>
    </source>
</evidence>
<keyword evidence="2" id="KW-1185">Reference proteome</keyword>
<dbReference type="Proteomes" id="UP001341840">
    <property type="component" value="Unassembled WGS sequence"/>
</dbReference>